<dbReference type="Proteomes" id="UP000248349">
    <property type="component" value="Unassembled WGS sequence"/>
</dbReference>
<sequence>MPLSSLPDLPEDKTWNFAYVGRDTSSGELQIDLQKRSFIGIKDIWHPSLVDCLKLRRVRQLTATTYEAAYWSAGTASSLEPRTVIAKVARFEWEIPRLSMETSIYKILQNTGLAPEFVGHVHEHGRIIGFLLTKLEGREASIEDLPLCQSVLKRLHDVGILHGDANKYNFIVHGDTVHLIDFESSKLCDVASASMHAELESLREQLREGTRRGAGFIPLHRLN</sequence>
<dbReference type="STRING" id="1450539.A0A318Z563"/>
<keyword evidence="6" id="KW-0067">ATP-binding</keyword>
<evidence type="ECO:0000256" key="4">
    <source>
        <dbReference type="ARBA" id="ARBA00022741"/>
    </source>
</evidence>
<evidence type="ECO:0000259" key="9">
    <source>
        <dbReference type="Pfam" id="PF01163"/>
    </source>
</evidence>
<evidence type="ECO:0000256" key="8">
    <source>
        <dbReference type="ARBA" id="ARBA00048679"/>
    </source>
</evidence>
<reference evidence="10 11" key="1">
    <citation type="submission" date="2016-12" db="EMBL/GenBank/DDBJ databases">
        <title>The genomes of Aspergillus section Nigri reveals drivers in fungal speciation.</title>
        <authorList>
            <consortium name="DOE Joint Genome Institute"/>
            <person name="Vesth T.C."/>
            <person name="Nybo J."/>
            <person name="Theobald S."/>
            <person name="Brandl J."/>
            <person name="Frisvad J.C."/>
            <person name="Nielsen K.F."/>
            <person name="Lyhne E.K."/>
            <person name="Kogle M.E."/>
            <person name="Kuo A."/>
            <person name="Riley R."/>
            <person name="Clum A."/>
            <person name="Nolan M."/>
            <person name="Lipzen A."/>
            <person name="Salamov A."/>
            <person name="Henrissat B."/>
            <person name="Wiebenga A."/>
            <person name="De Vries R.P."/>
            <person name="Grigoriev I.V."/>
            <person name="Mortensen U.H."/>
            <person name="Andersen M.R."/>
            <person name="Baker S.E."/>
        </authorList>
    </citation>
    <scope>NUCLEOTIDE SEQUENCE [LARGE SCALE GENOMIC DNA]</scope>
    <source>
        <strain evidence="10 11">JOP 1030-1</strain>
    </source>
</reference>
<keyword evidence="2" id="KW-0723">Serine/threonine-protein kinase</keyword>
<keyword evidence="4" id="KW-0547">Nucleotide-binding</keyword>
<accession>A0A318Z563</accession>
<dbReference type="EMBL" id="KZ821251">
    <property type="protein sequence ID" value="PYH42451.1"/>
    <property type="molecule type" value="Genomic_DNA"/>
</dbReference>
<evidence type="ECO:0000256" key="2">
    <source>
        <dbReference type="ARBA" id="ARBA00022527"/>
    </source>
</evidence>
<dbReference type="GO" id="GO:0004674">
    <property type="term" value="F:protein serine/threonine kinase activity"/>
    <property type="evidence" value="ECO:0007669"/>
    <property type="project" value="UniProtKB-KW"/>
</dbReference>
<comment type="catalytic activity">
    <reaction evidence="8">
        <text>L-seryl-[protein] + ATP = O-phospho-L-seryl-[protein] + ADP + H(+)</text>
        <dbReference type="Rhea" id="RHEA:17989"/>
        <dbReference type="Rhea" id="RHEA-COMP:9863"/>
        <dbReference type="Rhea" id="RHEA-COMP:11604"/>
        <dbReference type="ChEBI" id="CHEBI:15378"/>
        <dbReference type="ChEBI" id="CHEBI:29999"/>
        <dbReference type="ChEBI" id="CHEBI:30616"/>
        <dbReference type="ChEBI" id="CHEBI:83421"/>
        <dbReference type="ChEBI" id="CHEBI:456216"/>
        <dbReference type="EC" id="2.7.11.1"/>
    </reaction>
</comment>
<dbReference type="GO" id="GO:0005524">
    <property type="term" value="F:ATP binding"/>
    <property type="evidence" value="ECO:0007669"/>
    <property type="project" value="UniProtKB-KW"/>
</dbReference>
<dbReference type="InterPro" id="IPR011009">
    <property type="entry name" value="Kinase-like_dom_sf"/>
</dbReference>
<dbReference type="EC" id="2.7.11.1" evidence="1"/>
<evidence type="ECO:0000313" key="10">
    <source>
        <dbReference type="EMBL" id="PYH42451.1"/>
    </source>
</evidence>
<evidence type="ECO:0000256" key="7">
    <source>
        <dbReference type="ARBA" id="ARBA00047899"/>
    </source>
</evidence>
<protein>
    <recommendedName>
        <fullName evidence="1">non-specific serine/threonine protein kinase</fullName>
        <ecNumber evidence="1">2.7.11.1</ecNumber>
    </recommendedName>
</protein>
<dbReference type="InterPro" id="IPR018934">
    <property type="entry name" value="RIO_dom"/>
</dbReference>
<dbReference type="AlphaFoldDB" id="A0A318Z563"/>
<name>A0A318Z563_9EURO</name>
<dbReference type="SUPFAM" id="SSF56112">
    <property type="entry name" value="Protein kinase-like (PK-like)"/>
    <property type="match status" value="1"/>
</dbReference>
<evidence type="ECO:0000313" key="11">
    <source>
        <dbReference type="Proteomes" id="UP000248349"/>
    </source>
</evidence>
<keyword evidence="5" id="KW-0418">Kinase</keyword>
<dbReference type="GeneID" id="37078814"/>
<proteinExistence type="predicted"/>
<keyword evidence="3" id="KW-0808">Transferase</keyword>
<evidence type="ECO:0000256" key="5">
    <source>
        <dbReference type="ARBA" id="ARBA00022777"/>
    </source>
</evidence>
<feature type="domain" description="RIO-type" evidence="9">
    <location>
        <begin position="147"/>
        <end position="183"/>
    </location>
</feature>
<dbReference type="Pfam" id="PF01163">
    <property type="entry name" value="RIO1"/>
    <property type="match status" value="1"/>
</dbReference>
<evidence type="ECO:0000256" key="3">
    <source>
        <dbReference type="ARBA" id="ARBA00022679"/>
    </source>
</evidence>
<organism evidence="10 11">
    <name type="scientific">Aspergillus saccharolyticus JOP 1030-1</name>
    <dbReference type="NCBI Taxonomy" id="1450539"/>
    <lineage>
        <taxon>Eukaryota</taxon>
        <taxon>Fungi</taxon>
        <taxon>Dikarya</taxon>
        <taxon>Ascomycota</taxon>
        <taxon>Pezizomycotina</taxon>
        <taxon>Eurotiomycetes</taxon>
        <taxon>Eurotiomycetidae</taxon>
        <taxon>Eurotiales</taxon>
        <taxon>Aspergillaceae</taxon>
        <taxon>Aspergillus</taxon>
        <taxon>Aspergillus subgen. Circumdati</taxon>
    </lineage>
</organism>
<evidence type="ECO:0000256" key="1">
    <source>
        <dbReference type="ARBA" id="ARBA00012513"/>
    </source>
</evidence>
<comment type="catalytic activity">
    <reaction evidence="7">
        <text>L-threonyl-[protein] + ATP = O-phospho-L-threonyl-[protein] + ADP + H(+)</text>
        <dbReference type="Rhea" id="RHEA:46608"/>
        <dbReference type="Rhea" id="RHEA-COMP:11060"/>
        <dbReference type="Rhea" id="RHEA-COMP:11605"/>
        <dbReference type="ChEBI" id="CHEBI:15378"/>
        <dbReference type="ChEBI" id="CHEBI:30013"/>
        <dbReference type="ChEBI" id="CHEBI:30616"/>
        <dbReference type="ChEBI" id="CHEBI:61977"/>
        <dbReference type="ChEBI" id="CHEBI:456216"/>
        <dbReference type="EC" id="2.7.11.1"/>
    </reaction>
</comment>
<dbReference type="RefSeq" id="XP_025428433.1">
    <property type="nucleotide sequence ID" value="XM_025577585.1"/>
</dbReference>
<dbReference type="OrthoDB" id="2687876at2759"/>
<evidence type="ECO:0000256" key="6">
    <source>
        <dbReference type="ARBA" id="ARBA00022840"/>
    </source>
</evidence>
<dbReference type="Gene3D" id="1.10.510.10">
    <property type="entry name" value="Transferase(Phosphotransferase) domain 1"/>
    <property type="match status" value="1"/>
</dbReference>
<gene>
    <name evidence="10" type="ORF">BP01DRAFT_385339</name>
</gene>
<keyword evidence="11" id="KW-1185">Reference proteome</keyword>